<accession>A0A510KS21</accession>
<dbReference type="Gene3D" id="1.10.150.130">
    <property type="match status" value="1"/>
</dbReference>
<dbReference type="InterPro" id="IPR044068">
    <property type="entry name" value="CB"/>
</dbReference>
<keyword evidence="3 5" id="KW-0238">DNA-binding</keyword>
<evidence type="ECO:0000313" key="9">
    <source>
        <dbReference type="Proteomes" id="UP000321378"/>
    </source>
</evidence>
<dbReference type="InterPro" id="IPR011010">
    <property type="entry name" value="DNA_brk_join_enz"/>
</dbReference>
<keyword evidence="4" id="KW-0233">DNA recombination</keyword>
<dbReference type="RefSeq" id="WP_071124811.1">
    <property type="nucleotide sequence ID" value="NZ_AP019840.1"/>
</dbReference>
<feature type="domain" description="Core-binding (CB)" evidence="7">
    <location>
        <begin position="46"/>
        <end position="128"/>
    </location>
</feature>
<evidence type="ECO:0000256" key="2">
    <source>
        <dbReference type="ARBA" id="ARBA00022908"/>
    </source>
</evidence>
<dbReference type="EMBL" id="AP019840">
    <property type="protein sequence ID" value="BBM52545.1"/>
    <property type="molecule type" value="Genomic_DNA"/>
</dbReference>
<evidence type="ECO:0000256" key="5">
    <source>
        <dbReference type="PROSITE-ProRule" id="PRU01248"/>
    </source>
</evidence>
<evidence type="ECO:0000313" key="8">
    <source>
        <dbReference type="EMBL" id="BBM52545.1"/>
    </source>
</evidence>
<evidence type="ECO:0000256" key="4">
    <source>
        <dbReference type="ARBA" id="ARBA00023172"/>
    </source>
</evidence>
<dbReference type="AlphaFoldDB" id="A0A510KS21"/>
<organism evidence="8 9">
    <name type="scientific">Leptotrichia trevisanii</name>
    <dbReference type="NCBI Taxonomy" id="109328"/>
    <lineage>
        <taxon>Bacteria</taxon>
        <taxon>Fusobacteriati</taxon>
        <taxon>Fusobacteriota</taxon>
        <taxon>Fusobacteriia</taxon>
        <taxon>Fusobacteriales</taxon>
        <taxon>Leptotrichiaceae</taxon>
        <taxon>Leptotrichia</taxon>
    </lineage>
</organism>
<dbReference type="PANTHER" id="PTHR30349:SF41">
    <property type="entry name" value="INTEGRASE_RECOMBINASE PROTEIN MJ0367-RELATED"/>
    <property type="match status" value="1"/>
</dbReference>
<proteinExistence type="inferred from homology"/>
<dbReference type="Pfam" id="PF00589">
    <property type="entry name" value="Phage_integrase"/>
    <property type="match status" value="1"/>
</dbReference>
<evidence type="ECO:0000259" key="6">
    <source>
        <dbReference type="PROSITE" id="PS51898"/>
    </source>
</evidence>
<dbReference type="PROSITE" id="PS51898">
    <property type="entry name" value="TYR_RECOMBINASE"/>
    <property type="match status" value="1"/>
</dbReference>
<dbReference type="InterPro" id="IPR004107">
    <property type="entry name" value="Integrase_SAM-like_N"/>
</dbReference>
<dbReference type="InterPro" id="IPR050090">
    <property type="entry name" value="Tyrosine_recombinase_XerCD"/>
</dbReference>
<dbReference type="Gene3D" id="1.10.443.10">
    <property type="entry name" value="Intergrase catalytic core"/>
    <property type="match status" value="1"/>
</dbReference>
<dbReference type="InterPro" id="IPR010998">
    <property type="entry name" value="Integrase_recombinase_N"/>
</dbReference>
<evidence type="ECO:0000259" key="7">
    <source>
        <dbReference type="PROSITE" id="PS51900"/>
    </source>
</evidence>
<sequence>MTNDEIFEFKEMLFKRFNNEDVRFIEFKLLEVLKKRENALVKVDRNSDENLLRMFLMTKKSENLSDKTLIYYRATLITFAKAVNKNFVEITDNDIKMYLAKKQFEHKVSPVTVNNIRRIISSFYSWMQEQEILLRNPSKKVKKVKEPVKRKKAIDDIDIEVMRNAIMKSGNDKTRYGKINSKRNRAIFELLLSSGIRIGGLVNLKTSDVDLENRSAVTFEKGNKERMIYFDAATELALREYLEVRQMTEKSGEKLFLSSMHPYKPLEISGVEILIRELGRSLGIKKIHPHRFRRTFATIASKRGMAIEDIQRLMGHKKIETTQIYIDSDEESAKNAYRKVMG</sequence>
<keyword evidence="2" id="KW-0229">DNA integration</keyword>
<dbReference type="GO" id="GO:0015074">
    <property type="term" value="P:DNA integration"/>
    <property type="evidence" value="ECO:0007669"/>
    <property type="project" value="UniProtKB-KW"/>
</dbReference>
<feature type="domain" description="Tyr recombinase" evidence="6">
    <location>
        <begin position="149"/>
        <end position="338"/>
    </location>
</feature>
<dbReference type="PROSITE" id="PS51900">
    <property type="entry name" value="CB"/>
    <property type="match status" value="1"/>
</dbReference>
<name>A0A510KS21_9FUSO</name>
<dbReference type="InterPro" id="IPR013762">
    <property type="entry name" value="Integrase-like_cat_sf"/>
</dbReference>
<dbReference type="InterPro" id="IPR002104">
    <property type="entry name" value="Integrase_catalytic"/>
</dbReference>
<gene>
    <name evidence="8" type="primary">xerC</name>
    <name evidence="8" type="ORF">JMUB3935_1524</name>
</gene>
<dbReference type="SUPFAM" id="SSF56349">
    <property type="entry name" value="DNA breaking-rejoining enzymes"/>
    <property type="match status" value="1"/>
</dbReference>
<dbReference type="GO" id="GO:0006310">
    <property type="term" value="P:DNA recombination"/>
    <property type="evidence" value="ECO:0007669"/>
    <property type="project" value="UniProtKB-KW"/>
</dbReference>
<dbReference type="Pfam" id="PF13495">
    <property type="entry name" value="Phage_int_SAM_4"/>
    <property type="match status" value="1"/>
</dbReference>
<evidence type="ECO:0000256" key="1">
    <source>
        <dbReference type="ARBA" id="ARBA00008857"/>
    </source>
</evidence>
<dbReference type="GO" id="GO:0003677">
    <property type="term" value="F:DNA binding"/>
    <property type="evidence" value="ECO:0007669"/>
    <property type="project" value="UniProtKB-UniRule"/>
</dbReference>
<protein>
    <submittedName>
        <fullName evidence="8">Tyrosine recombinase XerC</fullName>
    </submittedName>
</protein>
<evidence type="ECO:0000256" key="3">
    <source>
        <dbReference type="ARBA" id="ARBA00023125"/>
    </source>
</evidence>
<reference evidence="8 9" key="1">
    <citation type="submission" date="2019-07" db="EMBL/GenBank/DDBJ databases">
        <title>Complete Genome Sequence of Leptotrichia trevisanii Strain JMUB3935.</title>
        <authorList>
            <person name="Watanabe S."/>
            <person name="Cui L."/>
        </authorList>
    </citation>
    <scope>NUCLEOTIDE SEQUENCE [LARGE SCALE GENOMIC DNA]</scope>
    <source>
        <strain evidence="8 9">JMUB3935</strain>
    </source>
</reference>
<comment type="similarity">
    <text evidence="1">Belongs to the 'phage' integrase family.</text>
</comment>
<dbReference type="Proteomes" id="UP000321378">
    <property type="component" value="Chromosome"/>
</dbReference>
<dbReference type="PANTHER" id="PTHR30349">
    <property type="entry name" value="PHAGE INTEGRASE-RELATED"/>
    <property type="match status" value="1"/>
</dbReference>